<gene>
    <name evidence="2" type="ORF">PACTADRAFT_663</name>
</gene>
<feature type="compositionally biased region" description="Polar residues" evidence="1">
    <location>
        <begin position="170"/>
        <end position="182"/>
    </location>
</feature>
<evidence type="ECO:0000256" key="1">
    <source>
        <dbReference type="SAM" id="MobiDB-lite"/>
    </source>
</evidence>
<feature type="region of interest" description="Disordered" evidence="1">
    <location>
        <begin position="131"/>
        <end position="192"/>
    </location>
</feature>
<accession>A0A1E4U2Q7</accession>
<evidence type="ECO:0000313" key="3">
    <source>
        <dbReference type="Proteomes" id="UP000094236"/>
    </source>
</evidence>
<dbReference type="AlphaFoldDB" id="A0A1E4U2Q7"/>
<feature type="region of interest" description="Disordered" evidence="1">
    <location>
        <begin position="208"/>
        <end position="236"/>
    </location>
</feature>
<protein>
    <recommendedName>
        <fullName evidence="4">Shugoshin N-terminal coiled-coil domain-containing protein</fullName>
    </recommendedName>
</protein>
<name>A0A1E4U2Q7_PACTA</name>
<dbReference type="EMBL" id="KV454011">
    <property type="protein sequence ID" value="ODV98178.1"/>
    <property type="molecule type" value="Genomic_DNA"/>
</dbReference>
<evidence type="ECO:0008006" key="4">
    <source>
        <dbReference type="Google" id="ProtNLM"/>
    </source>
</evidence>
<sequence length="236" mass="27187">MFNSNQGGASKLNNITHQQLEIIRSKYIGQNRSLAKVNSSLLSKIAFLETKLNQLFKDYIKLKNDKVTGTHNLNSVLDELEKECVLKFGEIFDKIDDIRVENNIEPLSNISIKTSNDDNVSPDLPLVNARRKTRRRESMVIPQGEEPVLDDVQQQQQEEPIKSEADMSNGIGNRSQQHTITELSIPELDEDEFDKDEQDFLRMKENFEKQKTAIQLSNKPGRKEKKSNFKVFQDHK</sequence>
<proteinExistence type="predicted"/>
<keyword evidence="3" id="KW-1185">Reference proteome</keyword>
<reference evidence="3" key="1">
    <citation type="submission" date="2016-05" db="EMBL/GenBank/DDBJ databases">
        <title>Comparative genomics of biotechnologically important yeasts.</title>
        <authorList>
            <consortium name="DOE Joint Genome Institute"/>
            <person name="Riley R."/>
            <person name="Haridas S."/>
            <person name="Wolfe K.H."/>
            <person name="Lopes M.R."/>
            <person name="Hittinger C.T."/>
            <person name="Goker M."/>
            <person name="Salamov A."/>
            <person name="Wisecaver J."/>
            <person name="Long T.M."/>
            <person name="Aerts A.L."/>
            <person name="Barry K."/>
            <person name="Choi C."/>
            <person name="Clum A."/>
            <person name="Coughlan A.Y."/>
            <person name="Deshpande S."/>
            <person name="Douglass A.P."/>
            <person name="Hanson S.J."/>
            <person name="Klenk H.-P."/>
            <person name="Labutti K."/>
            <person name="Lapidus A."/>
            <person name="Lindquist E."/>
            <person name="Lipzen A."/>
            <person name="Meier-Kolthoff J.P."/>
            <person name="Ohm R.A."/>
            <person name="Otillar R.P."/>
            <person name="Pangilinan J."/>
            <person name="Peng Y."/>
            <person name="Rokas A."/>
            <person name="Rosa C.A."/>
            <person name="Scheuner C."/>
            <person name="Sibirny A.A."/>
            <person name="Slot J.C."/>
            <person name="Stielow J.B."/>
            <person name="Sun H."/>
            <person name="Kurtzman C.P."/>
            <person name="Blackwell M."/>
            <person name="Grigoriev I.V."/>
            <person name="Jeffries T.W."/>
        </authorList>
    </citation>
    <scope>NUCLEOTIDE SEQUENCE [LARGE SCALE GENOMIC DNA]</scope>
    <source>
        <strain evidence="3">NRRL Y-2460</strain>
    </source>
</reference>
<evidence type="ECO:0000313" key="2">
    <source>
        <dbReference type="EMBL" id="ODV98178.1"/>
    </source>
</evidence>
<organism evidence="2 3">
    <name type="scientific">Pachysolen tannophilus NRRL Y-2460</name>
    <dbReference type="NCBI Taxonomy" id="669874"/>
    <lineage>
        <taxon>Eukaryota</taxon>
        <taxon>Fungi</taxon>
        <taxon>Dikarya</taxon>
        <taxon>Ascomycota</taxon>
        <taxon>Saccharomycotina</taxon>
        <taxon>Pichiomycetes</taxon>
        <taxon>Pachysolenaceae</taxon>
        <taxon>Pachysolen</taxon>
    </lineage>
</organism>
<dbReference type="OrthoDB" id="3981157at2759"/>
<dbReference type="Proteomes" id="UP000094236">
    <property type="component" value="Unassembled WGS sequence"/>
</dbReference>